<dbReference type="Proteomes" id="UP000178912">
    <property type="component" value="Unassembled WGS sequence"/>
</dbReference>
<dbReference type="EMBL" id="FJUX01000020">
    <property type="protein sequence ID" value="CZS94935.1"/>
    <property type="molecule type" value="Genomic_DNA"/>
</dbReference>
<evidence type="ECO:0000313" key="2">
    <source>
        <dbReference type="Proteomes" id="UP000178912"/>
    </source>
</evidence>
<accession>A0A1E1KA29</accession>
<protein>
    <submittedName>
        <fullName evidence="1">Uncharacterized protein</fullName>
    </submittedName>
</protein>
<proteinExistence type="predicted"/>
<dbReference type="AlphaFoldDB" id="A0A1E1KA29"/>
<name>A0A1E1KA29_9HELO</name>
<organism evidence="1 2">
    <name type="scientific">Rhynchosporium agropyri</name>
    <dbReference type="NCBI Taxonomy" id="914238"/>
    <lineage>
        <taxon>Eukaryota</taxon>
        <taxon>Fungi</taxon>
        <taxon>Dikarya</taxon>
        <taxon>Ascomycota</taxon>
        <taxon>Pezizomycotina</taxon>
        <taxon>Leotiomycetes</taxon>
        <taxon>Helotiales</taxon>
        <taxon>Ploettnerulaceae</taxon>
        <taxon>Rhynchosporium</taxon>
    </lineage>
</organism>
<gene>
    <name evidence="1" type="ORF">RAG0_04740</name>
</gene>
<reference evidence="2" key="1">
    <citation type="submission" date="2016-03" db="EMBL/GenBank/DDBJ databases">
        <authorList>
            <person name="Guldener U."/>
        </authorList>
    </citation>
    <scope>NUCLEOTIDE SEQUENCE [LARGE SCALE GENOMIC DNA]</scope>
    <source>
        <strain evidence="2">04CH-RAC-A.6.1</strain>
    </source>
</reference>
<evidence type="ECO:0000313" key="1">
    <source>
        <dbReference type="EMBL" id="CZS94935.1"/>
    </source>
</evidence>
<keyword evidence="2" id="KW-1185">Reference proteome</keyword>
<sequence length="154" mass="17251">MATVQGLATHLLALIGSHNKEIGNPPTPVRSEMLPCVLISNLMRKIPARAKRLIEITSPSPSKFKSNTPSAWKEAERSRKCHSCMSYHRVFQFRNATQHACMHACILLDLYVFIAIEVSVKDLARHECNPSILSLSLGPLDKESNPIHTYIHII</sequence>